<evidence type="ECO:0000256" key="5">
    <source>
        <dbReference type="SAM" id="MobiDB-lite"/>
    </source>
</evidence>
<feature type="compositionally biased region" description="Low complexity" evidence="5">
    <location>
        <begin position="217"/>
        <end position="229"/>
    </location>
</feature>
<dbReference type="PANTHER" id="PTHR21676:SF6">
    <property type="entry name" value="PROTEIN STUM"/>
    <property type="match status" value="1"/>
</dbReference>
<dbReference type="GO" id="GO:0050954">
    <property type="term" value="P:sensory perception of mechanical stimulus"/>
    <property type="evidence" value="ECO:0007669"/>
    <property type="project" value="TreeGrafter"/>
</dbReference>
<feature type="compositionally biased region" description="Polar residues" evidence="5">
    <location>
        <begin position="230"/>
        <end position="287"/>
    </location>
</feature>
<feature type="compositionally biased region" description="Polar residues" evidence="5">
    <location>
        <begin position="312"/>
        <end position="327"/>
    </location>
</feature>
<dbReference type="GO" id="GO:0042330">
    <property type="term" value="P:taxis"/>
    <property type="evidence" value="ECO:0007669"/>
    <property type="project" value="TreeGrafter"/>
</dbReference>
<feature type="compositionally biased region" description="Polar residues" evidence="5">
    <location>
        <begin position="450"/>
        <end position="506"/>
    </location>
</feature>
<proteinExistence type="predicted"/>
<organism evidence="7 8">
    <name type="scientific">Lasius platythorax</name>
    <dbReference type="NCBI Taxonomy" id="488582"/>
    <lineage>
        <taxon>Eukaryota</taxon>
        <taxon>Metazoa</taxon>
        <taxon>Ecdysozoa</taxon>
        <taxon>Arthropoda</taxon>
        <taxon>Hexapoda</taxon>
        <taxon>Insecta</taxon>
        <taxon>Pterygota</taxon>
        <taxon>Neoptera</taxon>
        <taxon>Endopterygota</taxon>
        <taxon>Hymenoptera</taxon>
        <taxon>Apocrita</taxon>
        <taxon>Aculeata</taxon>
        <taxon>Formicoidea</taxon>
        <taxon>Formicidae</taxon>
        <taxon>Formicinae</taxon>
        <taxon>Lasius</taxon>
        <taxon>Lasius</taxon>
    </lineage>
</organism>
<keyword evidence="8" id="KW-1185">Reference proteome</keyword>
<dbReference type="GO" id="GO:0019230">
    <property type="term" value="P:proprioception"/>
    <property type="evidence" value="ECO:0007669"/>
    <property type="project" value="TreeGrafter"/>
</dbReference>
<feature type="compositionally biased region" description="Polar residues" evidence="5">
    <location>
        <begin position="350"/>
        <end position="364"/>
    </location>
</feature>
<feature type="region of interest" description="Disordered" evidence="5">
    <location>
        <begin position="994"/>
        <end position="1022"/>
    </location>
</feature>
<feature type="compositionally biased region" description="Basic and acidic residues" evidence="5">
    <location>
        <begin position="288"/>
        <end position="302"/>
    </location>
</feature>
<gene>
    <name evidence="7" type="ORF">LPLAT_LOCUS311</name>
</gene>
<feature type="compositionally biased region" description="Polar residues" evidence="5">
    <location>
        <begin position="205"/>
        <end position="216"/>
    </location>
</feature>
<dbReference type="PANTHER" id="PTHR21676">
    <property type="entry name" value="PROTEIN STUM"/>
    <property type="match status" value="1"/>
</dbReference>
<dbReference type="InterPro" id="IPR026673">
    <property type="entry name" value="SPEC3/Stum"/>
</dbReference>
<evidence type="ECO:0000256" key="2">
    <source>
        <dbReference type="ARBA" id="ARBA00022692"/>
    </source>
</evidence>
<evidence type="ECO:0000256" key="1">
    <source>
        <dbReference type="ARBA" id="ARBA00004141"/>
    </source>
</evidence>
<feature type="compositionally biased region" description="Basic and acidic residues" evidence="5">
    <location>
        <begin position="328"/>
        <end position="349"/>
    </location>
</feature>
<dbReference type="Proteomes" id="UP001497644">
    <property type="component" value="Chromosome 1"/>
</dbReference>
<feature type="transmembrane region" description="Helical" evidence="6">
    <location>
        <begin position="945"/>
        <end position="968"/>
    </location>
</feature>
<keyword evidence="3 6" id="KW-1133">Transmembrane helix</keyword>
<feature type="compositionally biased region" description="Low complexity" evidence="5">
    <location>
        <begin position="518"/>
        <end position="535"/>
    </location>
</feature>
<dbReference type="AlphaFoldDB" id="A0AAV2N1I9"/>
<protein>
    <recommendedName>
        <fullName evidence="9">Protein SPEC3</fullName>
    </recommendedName>
</protein>
<feature type="region of interest" description="Disordered" evidence="5">
    <location>
        <begin position="1"/>
        <end position="380"/>
    </location>
</feature>
<dbReference type="EMBL" id="OZ034824">
    <property type="protein sequence ID" value="CAL1673405.1"/>
    <property type="molecule type" value="Genomic_DNA"/>
</dbReference>
<evidence type="ECO:0000313" key="8">
    <source>
        <dbReference type="Proteomes" id="UP001497644"/>
    </source>
</evidence>
<feature type="region of interest" description="Disordered" evidence="5">
    <location>
        <begin position="416"/>
        <end position="578"/>
    </location>
</feature>
<evidence type="ECO:0008006" key="9">
    <source>
        <dbReference type="Google" id="ProtNLM"/>
    </source>
</evidence>
<evidence type="ECO:0000256" key="3">
    <source>
        <dbReference type="ARBA" id="ARBA00022989"/>
    </source>
</evidence>
<accession>A0AAV2N1I9</accession>
<reference evidence="7 8" key="1">
    <citation type="submission" date="2024-04" db="EMBL/GenBank/DDBJ databases">
        <authorList>
            <consortium name="Molecular Ecology Group"/>
        </authorList>
    </citation>
    <scope>NUCLEOTIDE SEQUENCE [LARGE SCALE GENOMIC DNA]</scope>
</reference>
<feature type="compositionally biased region" description="Polar residues" evidence="5">
    <location>
        <begin position="536"/>
        <end position="545"/>
    </location>
</feature>
<feature type="compositionally biased region" description="Polar residues" evidence="5">
    <location>
        <begin position="142"/>
        <end position="152"/>
    </location>
</feature>
<sequence>MRRIDHDGHVARQGPPSFRVLAVPETAYLSPTTPMAAPPPPRAPEPYKIAPSSTSSGRAHRRSSFVILAESRPASPDNATPNLPTGRVSPFRGRGFKGPPPRSMSRPQSPEVAGDGRRRRIERRVSLSQQNSPRRSLIPQPTYRQRSTSLTKVNERSPSPKIGRRVDSKTRLNVSNSRSRLNAADSKTRLNDSRTRLNKSDSKSRTNFAESKTRFISNSTSNLSSNSTTMRRQATTKASTRLSPIQGTPTKPENTTSQSNIRSRNSTSRQSTMKTSKMSPQKNNVATTRRDNQNRNSSKERVLSPSKIPLKTNGSSNTSRFISVPEQSSERFVKMDKTGKAVAEGKSDKQTANQSLQNGRSPEPNSKENEIDGNSSDNMDQKDLINLLKQTSQTTGTSSERLVNTTTTTAVQPLHIDANTLLVEPNQQKERSEGMSRSVSPASKGESPVPVSTQNTASMYQKSVENQSVKVNQTSNNPGSDNKDSSVSAESNVGHTKSGSIGQSTKIVRMNGEDSTHQRSNQSSANQRSGRNSQNARGSKSQSDGKTPEEPEMMEVKSGSAGSKIAASGEIPMNDKMPTVMENDSKIARTAEEAESAMSNAATVNNTKTMNNKTASNNNNNNMNSAIGAVNASVNSGAVTRTRNGNRGSDASLKSSTGASTGSIQSVRSTDTGVSVNTVRGVSSPREKTGVHMVKRPQEIETLSGNIVHIEQNGEPTVLASCNEKEQGSEKLLTRWGRSLSRYSKCCSGMRCLACRRDPKGLLWTRNQKRMMVINDTPPPLASPPATNALSCWSKLKSRCRCTGLREIKCCTRKSRVAPAEPTVCCPPERRCGAICRRVFGCCNCKRADTQQRTKNTRAKHSLTSVVPPPLSEEPKAKLPDVLVEHNSVMRGAIPCLPVPLAWFCLMWNVLLPGTGTVWSGLFNLCTGQPRFSPVAGLKSRLGALIVNLVVGVGQLFTVLFCLVGWGWSIWWGVNMVRLARKYKRFKASEAASNDLEARGGEPGPLPPGVPSQALREMERAR</sequence>
<feature type="compositionally biased region" description="Low complexity" evidence="5">
    <location>
        <begin position="557"/>
        <end position="569"/>
    </location>
</feature>
<evidence type="ECO:0000313" key="7">
    <source>
        <dbReference type="EMBL" id="CAL1673405.1"/>
    </source>
</evidence>
<evidence type="ECO:0000256" key="6">
    <source>
        <dbReference type="SAM" id="Phobius"/>
    </source>
</evidence>
<keyword evidence="4 6" id="KW-0472">Membrane</keyword>
<feature type="region of interest" description="Disordered" evidence="5">
    <location>
        <begin position="639"/>
        <end position="692"/>
    </location>
</feature>
<dbReference type="Pfam" id="PF15795">
    <property type="entry name" value="Spec3"/>
    <property type="match status" value="1"/>
</dbReference>
<feature type="compositionally biased region" description="Polar residues" evidence="5">
    <location>
        <begin position="639"/>
        <end position="681"/>
    </location>
</feature>
<name>A0AAV2N1I9_9HYME</name>
<feature type="compositionally biased region" description="Basic and acidic residues" evidence="5">
    <location>
        <begin position="1"/>
        <end position="10"/>
    </location>
</feature>
<feature type="compositionally biased region" description="Polar residues" evidence="5">
    <location>
        <begin position="171"/>
        <end position="180"/>
    </location>
</feature>
<comment type="subcellular location">
    <subcellularLocation>
        <location evidence="1">Membrane</location>
        <topology evidence="1">Multi-pass membrane protein</topology>
    </subcellularLocation>
</comment>
<evidence type="ECO:0000256" key="4">
    <source>
        <dbReference type="ARBA" id="ARBA00023136"/>
    </source>
</evidence>
<keyword evidence="2 6" id="KW-0812">Transmembrane</keyword>
<dbReference type="GO" id="GO:0016020">
    <property type="term" value="C:membrane"/>
    <property type="evidence" value="ECO:0007669"/>
    <property type="project" value="UniProtKB-SubCell"/>
</dbReference>
<dbReference type="GO" id="GO:0071683">
    <property type="term" value="C:sensory dendrite"/>
    <property type="evidence" value="ECO:0007669"/>
    <property type="project" value="TreeGrafter"/>
</dbReference>
<feature type="compositionally biased region" description="Basic and acidic residues" evidence="5">
    <location>
        <begin position="186"/>
        <end position="204"/>
    </location>
</feature>